<sequence length="875" mass="95740">MDDGMTRRDHQSTQLNAHATEFIPAKHKAFLNEYPSLSSKQTPLPRPRRKLDSPLNFQAVASKTPSHPLTAPQPTPALPQGFVALSKPKSEPEADTKPPDKPLIEKPVAPIPKPTKRKHTTKPLTQWCAPPRPASSSPTLEAPTIVETAVEINAQGRSPGYFFHLAAQSKVQGQSSASYHEAGQWLPEKVARPPPPPPVLPLDVDAPPSSVESIRTEWQTLLQQHISQPTLDRVDLDAIKAFLRLHRSLLLWDERDDERRNAWHLAATFGHDEVLEFLAALGEGVDARDRKKQTPLHLAAAHGRASSVRLLLSLGANASVVDKNGNTPFHLSCRHGHLACVKILLHKTKLDVRNKQRNTPLGLAVSAAVSSSPPNDALAVVHLLLASGASALSVNHNGETPLYMALESVTSTNVFELLLVYGYPLSSKTIRSVFLRAVALGHLAALELLLPILPPQEWTAVDPDTGDTALHVCIRHAPECIPLLCSKQSKLLAMENAQLLTPLFLAIHLDDAVALKTLLTRGGYPNERNRRNQSALFAALVKSKSACVRVLVEFGCALDADCIAYVQQTTRVDAGSPPTKRRRWTRPDLLLESVDGVQLSMHKCILVARCAVFRAQLCGLWSSSQTTTFRISIDCTAATFNRLADYLYTGTLQLDAAAVALDDLVELLVAANAWLLFDLQHLCIAALRNQLDPFELADVVGQLGIADVPTTRLAQRATKQWRQDMLDLMTEGWFADVTLVSTDHVTRNCHRAVLASVSAVLETMVESADSVSFPYTSAVLHLLLDYIYADVIDLEKMPRDLIQDVLVASAAYHIWPCVFACESFLVDNIAALADADLLAFAQTHATVVPRLLAACRLRLLEMVAHDPAILLACLT</sequence>
<dbReference type="Pfam" id="PF00651">
    <property type="entry name" value="BTB"/>
    <property type="match status" value="2"/>
</dbReference>
<evidence type="ECO:0000313" key="6">
    <source>
        <dbReference type="EMBL" id="KAF0733148.1"/>
    </source>
</evidence>
<keyword evidence="7" id="KW-1185">Reference proteome</keyword>
<dbReference type="InterPro" id="IPR011333">
    <property type="entry name" value="SKP1/BTB/POZ_sf"/>
</dbReference>
<dbReference type="PANTHER" id="PTHR24198:SF165">
    <property type="entry name" value="ANKYRIN REPEAT-CONTAINING PROTEIN-RELATED"/>
    <property type="match status" value="1"/>
</dbReference>
<dbReference type="PROSITE" id="PS50297">
    <property type="entry name" value="ANK_REP_REGION"/>
    <property type="match status" value="2"/>
</dbReference>
<dbReference type="Pfam" id="PF12796">
    <property type="entry name" value="Ank_2"/>
    <property type="match status" value="1"/>
</dbReference>
<feature type="repeat" description="ANK" evidence="3">
    <location>
        <begin position="258"/>
        <end position="290"/>
    </location>
</feature>
<accession>A0A6G0WZZ5</accession>
<feature type="repeat" description="ANK" evidence="3">
    <location>
        <begin position="291"/>
        <end position="323"/>
    </location>
</feature>
<evidence type="ECO:0000259" key="5">
    <source>
        <dbReference type="PROSITE" id="PS50097"/>
    </source>
</evidence>
<reference evidence="6 7" key="1">
    <citation type="submission" date="2019-07" db="EMBL/GenBank/DDBJ databases">
        <title>Genomics analysis of Aphanomyces spp. identifies a new class of oomycete effector associated with host adaptation.</title>
        <authorList>
            <person name="Gaulin E."/>
        </authorList>
    </citation>
    <scope>NUCLEOTIDE SEQUENCE [LARGE SCALE GENOMIC DNA]</scope>
    <source>
        <strain evidence="6 7">ATCC 201684</strain>
    </source>
</reference>
<dbReference type="EMBL" id="VJMJ01000126">
    <property type="protein sequence ID" value="KAF0733148.1"/>
    <property type="molecule type" value="Genomic_DNA"/>
</dbReference>
<organism evidence="6 7">
    <name type="scientific">Aphanomyces euteiches</name>
    <dbReference type="NCBI Taxonomy" id="100861"/>
    <lineage>
        <taxon>Eukaryota</taxon>
        <taxon>Sar</taxon>
        <taxon>Stramenopiles</taxon>
        <taxon>Oomycota</taxon>
        <taxon>Saprolegniomycetes</taxon>
        <taxon>Saprolegniales</taxon>
        <taxon>Verrucalvaceae</taxon>
        <taxon>Aphanomyces</taxon>
    </lineage>
</organism>
<comment type="caution">
    <text evidence="6">The sequence shown here is derived from an EMBL/GenBank/DDBJ whole genome shotgun (WGS) entry which is preliminary data.</text>
</comment>
<feature type="compositionally biased region" description="Polar residues" evidence="4">
    <location>
        <begin position="55"/>
        <end position="67"/>
    </location>
</feature>
<feature type="region of interest" description="Disordered" evidence="4">
    <location>
        <begin position="33"/>
        <end position="139"/>
    </location>
</feature>
<dbReference type="SUPFAM" id="SSF48403">
    <property type="entry name" value="Ankyrin repeat"/>
    <property type="match status" value="1"/>
</dbReference>
<keyword evidence="2 3" id="KW-0040">ANK repeat</keyword>
<dbReference type="Gene3D" id="3.30.710.10">
    <property type="entry name" value="Potassium Channel Kv1.1, Chain A"/>
    <property type="match status" value="2"/>
</dbReference>
<dbReference type="InterPro" id="IPR002110">
    <property type="entry name" value="Ankyrin_rpt"/>
</dbReference>
<name>A0A6G0WZZ5_9STRA</name>
<feature type="repeat" description="ANK" evidence="3">
    <location>
        <begin position="324"/>
        <end position="345"/>
    </location>
</feature>
<feature type="domain" description="BTB" evidence="5">
    <location>
        <begin position="587"/>
        <end position="656"/>
    </location>
</feature>
<proteinExistence type="predicted"/>
<gene>
    <name evidence="6" type="ORF">Ae201684_009968</name>
</gene>
<feature type="compositionally biased region" description="Basic and acidic residues" evidence="4">
    <location>
        <begin position="88"/>
        <end position="104"/>
    </location>
</feature>
<dbReference type="AlphaFoldDB" id="A0A6G0WZZ5"/>
<dbReference type="SUPFAM" id="SSF54695">
    <property type="entry name" value="POZ domain"/>
    <property type="match status" value="2"/>
</dbReference>
<dbReference type="PROSITE" id="PS50097">
    <property type="entry name" value="BTB"/>
    <property type="match status" value="2"/>
</dbReference>
<dbReference type="SMART" id="SM00225">
    <property type="entry name" value="BTB"/>
    <property type="match status" value="2"/>
</dbReference>
<dbReference type="InterPro" id="IPR036770">
    <property type="entry name" value="Ankyrin_rpt-contain_sf"/>
</dbReference>
<feature type="domain" description="BTB" evidence="5">
    <location>
        <begin position="735"/>
        <end position="796"/>
    </location>
</feature>
<dbReference type="Pfam" id="PF00023">
    <property type="entry name" value="Ank"/>
    <property type="match status" value="1"/>
</dbReference>
<dbReference type="InterPro" id="IPR000210">
    <property type="entry name" value="BTB/POZ_dom"/>
</dbReference>
<evidence type="ECO:0000256" key="3">
    <source>
        <dbReference type="PROSITE-ProRule" id="PRU00023"/>
    </source>
</evidence>
<dbReference type="Gene3D" id="1.25.40.20">
    <property type="entry name" value="Ankyrin repeat-containing domain"/>
    <property type="match status" value="3"/>
</dbReference>
<keyword evidence="1" id="KW-0677">Repeat</keyword>
<evidence type="ECO:0000256" key="4">
    <source>
        <dbReference type="SAM" id="MobiDB-lite"/>
    </source>
</evidence>
<evidence type="ECO:0000256" key="1">
    <source>
        <dbReference type="ARBA" id="ARBA00022737"/>
    </source>
</evidence>
<dbReference type="VEuPathDB" id="FungiDB:AeMF1_021321"/>
<dbReference type="SMART" id="SM00248">
    <property type="entry name" value="ANK"/>
    <property type="match status" value="8"/>
</dbReference>
<protein>
    <recommendedName>
        <fullName evidence="5">BTB domain-containing protein</fullName>
    </recommendedName>
</protein>
<evidence type="ECO:0000313" key="7">
    <source>
        <dbReference type="Proteomes" id="UP000481153"/>
    </source>
</evidence>
<dbReference type="Proteomes" id="UP000481153">
    <property type="component" value="Unassembled WGS sequence"/>
</dbReference>
<evidence type="ECO:0000256" key="2">
    <source>
        <dbReference type="ARBA" id="ARBA00023043"/>
    </source>
</evidence>
<dbReference type="PROSITE" id="PS50088">
    <property type="entry name" value="ANK_REPEAT"/>
    <property type="match status" value="3"/>
</dbReference>
<dbReference type="CDD" id="cd18186">
    <property type="entry name" value="BTB_POZ_ZBTB_KLHL-like"/>
    <property type="match status" value="1"/>
</dbReference>
<dbReference type="PANTHER" id="PTHR24198">
    <property type="entry name" value="ANKYRIN REPEAT AND PROTEIN KINASE DOMAIN-CONTAINING PROTEIN"/>
    <property type="match status" value="1"/>
</dbReference>